<evidence type="ECO:0000313" key="8">
    <source>
        <dbReference type="Proteomes" id="UP001157947"/>
    </source>
</evidence>
<accession>A0AA45WNI7</accession>
<feature type="transmembrane region" description="Helical" evidence="6">
    <location>
        <begin position="31"/>
        <end position="50"/>
    </location>
</feature>
<feature type="transmembrane region" description="Helical" evidence="6">
    <location>
        <begin position="346"/>
        <end position="367"/>
    </location>
</feature>
<dbReference type="AlphaFoldDB" id="A0AA45WNI7"/>
<sequence length="436" mass="49645">MPKDVSRSKFHVSRFTSDASRLLPKSEFTRNVLTLMTGTTIAQAIPIAISPILTRLYTPEDFGVFALFMAIVSIFGTIANGRYELAIMLPKKDEDAINIFALGFIINVVISLTLLIIILIFHDYILKLLNNKEISPWLYFVPLTVFLMGIFNLLNYFNNRMKQYKDLAKANVYKSIAGAIAQLSLGFLKAGALGLISGQIISQMVSNTKLFINVKKLNLFNHVYKIKIIANAKKYKKLPLYNLPNAILDGLRESIINILINTFYSVATLGQFSLGRRMVQFPSSLIGSSISQVFFQKISNAKESELYNIVKNFILKTILFFSPIFLIIYIFAPFIFSIVFGEKWKLAGQIASFMTPWIFLNFITSPLSTIFIRLNLQEILLIFAVFYNILPILTFFFLKTYDFLFVIKMLSLGMSFLLFIFIIIVLIITKSKEVLK</sequence>
<evidence type="ECO:0000256" key="1">
    <source>
        <dbReference type="ARBA" id="ARBA00004651"/>
    </source>
</evidence>
<feature type="transmembrane region" description="Helical" evidence="6">
    <location>
        <begin position="62"/>
        <end position="79"/>
    </location>
</feature>
<evidence type="ECO:0000256" key="4">
    <source>
        <dbReference type="ARBA" id="ARBA00022989"/>
    </source>
</evidence>
<dbReference type="Pfam" id="PF13440">
    <property type="entry name" value="Polysacc_synt_3"/>
    <property type="match status" value="1"/>
</dbReference>
<evidence type="ECO:0000256" key="5">
    <source>
        <dbReference type="ARBA" id="ARBA00023136"/>
    </source>
</evidence>
<proteinExistence type="predicted"/>
<dbReference type="PANTHER" id="PTHR30250:SF28">
    <property type="entry name" value="POLYSACCHARIDE BIOSYNTHESIS PROTEIN"/>
    <property type="match status" value="1"/>
</dbReference>
<feature type="transmembrane region" description="Helical" evidence="6">
    <location>
        <begin position="318"/>
        <end position="340"/>
    </location>
</feature>
<dbReference type="PANTHER" id="PTHR30250">
    <property type="entry name" value="PST FAMILY PREDICTED COLANIC ACID TRANSPORTER"/>
    <property type="match status" value="1"/>
</dbReference>
<reference evidence="7" key="1">
    <citation type="submission" date="2017-05" db="EMBL/GenBank/DDBJ databases">
        <authorList>
            <person name="Varghese N."/>
            <person name="Submissions S."/>
        </authorList>
    </citation>
    <scope>NUCLEOTIDE SEQUENCE</scope>
    <source>
        <strain evidence="7">DSM 18763</strain>
    </source>
</reference>
<comment type="subcellular location">
    <subcellularLocation>
        <location evidence="1">Cell membrane</location>
        <topology evidence="1">Multi-pass membrane protein</topology>
    </subcellularLocation>
</comment>
<evidence type="ECO:0000256" key="3">
    <source>
        <dbReference type="ARBA" id="ARBA00022692"/>
    </source>
</evidence>
<dbReference type="InterPro" id="IPR050833">
    <property type="entry name" value="Poly_Biosynth_Transport"/>
</dbReference>
<evidence type="ECO:0000313" key="7">
    <source>
        <dbReference type="EMBL" id="SMP17401.1"/>
    </source>
</evidence>
<organism evidence="7 8">
    <name type="scientific">Venenivibrio stagnispumantis</name>
    <dbReference type="NCBI Taxonomy" id="407998"/>
    <lineage>
        <taxon>Bacteria</taxon>
        <taxon>Pseudomonadati</taxon>
        <taxon>Aquificota</taxon>
        <taxon>Aquificia</taxon>
        <taxon>Aquificales</taxon>
        <taxon>Hydrogenothermaceae</taxon>
        <taxon>Venenivibrio</taxon>
    </lineage>
</organism>
<keyword evidence="4 6" id="KW-1133">Transmembrane helix</keyword>
<protein>
    <submittedName>
        <fullName evidence="7">Membrane protein involved in the export of O-antigen and teichoic acid</fullName>
    </submittedName>
</protein>
<comment type="caution">
    <text evidence="7">The sequence shown here is derived from an EMBL/GenBank/DDBJ whole genome shotgun (WGS) entry which is preliminary data.</text>
</comment>
<feature type="transmembrane region" description="Helical" evidence="6">
    <location>
        <begin position="379"/>
        <end position="398"/>
    </location>
</feature>
<feature type="transmembrane region" description="Helical" evidence="6">
    <location>
        <begin position="404"/>
        <end position="428"/>
    </location>
</feature>
<keyword evidence="8" id="KW-1185">Reference proteome</keyword>
<dbReference type="Proteomes" id="UP001157947">
    <property type="component" value="Unassembled WGS sequence"/>
</dbReference>
<keyword evidence="5 6" id="KW-0472">Membrane</keyword>
<evidence type="ECO:0000256" key="2">
    <source>
        <dbReference type="ARBA" id="ARBA00022475"/>
    </source>
</evidence>
<evidence type="ECO:0000256" key="6">
    <source>
        <dbReference type="SAM" id="Phobius"/>
    </source>
</evidence>
<name>A0AA45WNI7_9AQUI</name>
<dbReference type="RefSeq" id="WP_265134189.1">
    <property type="nucleotide sequence ID" value="NZ_FXTX01000016.1"/>
</dbReference>
<dbReference type="EMBL" id="FXTX01000016">
    <property type="protein sequence ID" value="SMP17401.1"/>
    <property type="molecule type" value="Genomic_DNA"/>
</dbReference>
<keyword evidence="2" id="KW-1003">Cell membrane</keyword>
<keyword evidence="3 6" id="KW-0812">Transmembrane</keyword>
<feature type="transmembrane region" description="Helical" evidence="6">
    <location>
        <begin position="137"/>
        <end position="157"/>
    </location>
</feature>
<gene>
    <name evidence="7" type="ORF">SAMN06264868_11614</name>
</gene>
<dbReference type="GO" id="GO:0005886">
    <property type="term" value="C:plasma membrane"/>
    <property type="evidence" value="ECO:0007669"/>
    <property type="project" value="UniProtKB-SubCell"/>
</dbReference>
<feature type="transmembrane region" description="Helical" evidence="6">
    <location>
        <begin position="99"/>
        <end position="125"/>
    </location>
</feature>